<comment type="caution">
    <text evidence="3">The sequence shown here is derived from an EMBL/GenBank/DDBJ whole genome shotgun (WGS) entry which is preliminary data.</text>
</comment>
<sequence length="269" mass="30839">MRLLVFSILFSFVFLVSCKSHVKSLNESMGQEVIEVVNPIKELPMGLDEEPASEKADKIKTRESQPPKGEYKRISTISGKENMKDIDKIDGVTTENEEDRIEKELAEIYKDTADYKNENVDEDVAKEVTIDRHTQETTAKEFKTKYDAETKNDSYEDTDETTLKPTAVEDEQANAPIRRRGNNFKLQPDSTDKDDIERFRTSVDDINCNENQMLSKVAPDYRDDEESYANSQNIYANSRSSSGEAFNTVASRQLIFISVLFKYFLYISL</sequence>
<keyword evidence="2" id="KW-0732">Signal</keyword>
<evidence type="ECO:0000256" key="1">
    <source>
        <dbReference type="SAM" id="MobiDB-lite"/>
    </source>
</evidence>
<dbReference type="Proteomes" id="UP000648187">
    <property type="component" value="Unassembled WGS sequence"/>
</dbReference>
<dbReference type="PROSITE" id="PS51257">
    <property type="entry name" value="PROKAR_LIPOPROTEIN"/>
    <property type="match status" value="1"/>
</dbReference>
<feature type="compositionally biased region" description="Basic and acidic residues" evidence="1">
    <location>
        <begin position="52"/>
        <end position="71"/>
    </location>
</feature>
<name>A0A835GK70_SPOEX</name>
<keyword evidence="4" id="KW-1185">Reference proteome</keyword>
<feature type="chain" id="PRO_5032422156" evidence="2">
    <location>
        <begin position="19"/>
        <end position="269"/>
    </location>
</feature>
<evidence type="ECO:0000313" key="3">
    <source>
        <dbReference type="EMBL" id="KAF9417235.1"/>
    </source>
</evidence>
<dbReference type="EMBL" id="JACKWZ010000075">
    <property type="protein sequence ID" value="KAF9417235.1"/>
    <property type="molecule type" value="Genomic_DNA"/>
</dbReference>
<dbReference type="AlphaFoldDB" id="A0A835GK70"/>
<proteinExistence type="predicted"/>
<protein>
    <submittedName>
        <fullName evidence="3">Uncharacterized protein</fullName>
    </submittedName>
</protein>
<reference evidence="3" key="1">
    <citation type="submission" date="2020-08" db="EMBL/GenBank/DDBJ databases">
        <title>Spodoptera exigua strain:BAW_Kor-Di-RS1 Genome sequencing and assembly.</title>
        <authorList>
            <person name="Kim J."/>
            <person name="Nam H.Y."/>
            <person name="Kwon M."/>
            <person name="Choi J.H."/>
            <person name="Cho S.R."/>
            <person name="Kim G.-H."/>
        </authorList>
    </citation>
    <scope>NUCLEOTIDE SEQUENCE</scope>
    <source>
        <strain evidence="3">BAW_Kor-Di-RS1</strain>
        <tissue evidence="3">Whole-body</tissue>
    </source>
</reference>
<evidence type="ECO:0000256" key="2">
    <source>
        <dbReference type="SAM" id="SignalP"/>
    </source>
</evidence>
<accession>A0A835GK70</accession>
<feature type="region of interest" description="Disordered" evidence="1">
    <location>
        <begin position="151"/>
        <end position="192"/>
    </location>
</feature>
<gene>
    <name evidence="3" type="ORF">HW555_005637</name>
</gene>
<evidence type="ECO:0000313" key="4">
    <source>
        <dbReference type="Proteomes" id="UP000648187"/>
    </source>
</evidence>
<organism evidence="3 4">
    <name type="scientific">Spodoptera exigua</name>
    <name type="common">Beet armyworm</name>
    <name type="synonym">Noctua fulgens</name>
    <dbReference type="NCBI Taxonomy" id="7107"/>
    <lineage>
        <taxon>Eukaryota</taxon>
        <taxon>Metazoa</taxon>
        <taxon>Ecdysozoa</taxon>
        <taxon>Arthropoda</taxon>
        <taxon>Hexapoda</taxon>
        <taxon>Insecta</taxon>
        <taxon>Pterygota</taxon>
        <taxon>Neoptera</taxon>
        <taxon>Endopterygota</taxon>
        <taxon>Lepidoptera</taxon>
        <taxon>Glossata</taxon>
        <taxon>Ditrysia</taxon>
        <taxon>Noctuoidea</taxon>
        <taxon>Noctuidae</taxon>
        <taxon>Amphipyrinae</taxon>
        <taxon>Spodoptera</taxon>
    </lineage>
</organism>
<feature type="region of interest" description="Disordered" evidence="1">
    <location>
        <begin position="47"/>
        <end position="71"/>
    </location>
</feature>
<feature type="signal peptide" evidence="2">
    <location>
        <begin position="1"/>
        <end position="18"/>
    </location>
</feature>